<feature type="transmembrane region" description="Helical" evidence="3">
    <location>
        <begin position="288"/>
        <end position="310"/>
    </location>
</feature>
<evidence type="ECO:0000256" key="1">
    <source>
        <dbReference type="ARBA" id="ARBA00012528"/>
    </source>
</evidence>
<dbReference type="InterPro" id="IPR050469">
    <property type="entry name" value="Diguanylate_Cyclase"/>
</dbReference>
<dbReference type="SUPFAM" id="SSF55073">
    <property type="entry name" value="Nucleotide cyclase"/>
    <property type="match status" value="1"/>
</dbReference>
<dbReference type="SMART" id="SM00267">
    <property type="entry name" value="GGDEF"/>
    <property type="match status" value="1"/>
</dbReference>
<comment type="catalytic activity">
    <reaction evidence="2">
        <text>2 GTP = 3',3'-c-di-GMP + 2 diphosphate</text>
        <dbReference type="Rhea" id="RHEA:24898"/>
        <dbReference type="ChEBI" id="CHEBI:33019"/>
        <dbReference type="ChEBI" id="CHEBI:37565"/>
        <dbReference type="ChEBI" id="CHEBI:58805"/>
        <dbReference type="EC" id="2.7.7.65"/>
    </reaction>
</comment>
<dbReference type="InterPro" id="IPR029787">
    <property type="entry name" value="Nucleotide_cyclase"/>
</dbReference>
<evidence type="ECO:0000259" key="4">
    <source>
        <dbReference type="PROSITE" id="PS50887"/>
    </source>
</evidence>
<dbReference type="PROSITE" id="PS50887">
    <property type="entry name" value="GGDEF"/>
    <property type="match status" value="1"/>
</dbReference>
<evidence type="ECO:0000313" key="5">
    <source>
        <dbReference type="EMBL" id="MFC4701459.1"/>
    </source>
</evidence>
<feature type="domain" description="GGDEF" evidence="4">
    <location>
        <begin position="347"/>
        <end position="475"/>
    </location>
</feature>
<dbReference type="EMBL" id="JBHSGU010000009">
    <property type="protein sequence ID" value="MFC4701459.1"/>
    <property type="molecule type" value="Genomic_DNA"/>
</dbReference>
<sequence>MAANQHHKRISIVLASAVLVVLLVSTYLVISDLAGKQSQQHQQSISPVFTLIEEQLIHPLQIATTLADVGIYDEYFLSETPNQQELVEQLKSLEETFGLLFYLAHDKSRKQFNSDGSVFDLVEGKVIWYFALKEQTDSRVQAVLGKREDVHLYIDVRQYGEQGEFIGFVGVGKSLADFLESFEEFRDDYGHEFIFVNNNDEIVLSSISEFSPAETNIEDGIIGIKSTSDIPWYTRFLTSIEDSQEPSAIVKTKKGDSLVSKLDLQSLNWSLYIITPLDLRQQEVNQSFILFIVIGMGLSFLAYKVLFRLVDARFTRRSRLLNQDALTGLSNKEHAHVFFSHERKKERQIAIIIGDIDDFAHINNTLGKEAGDELLQSVAYALLKKVRQNDLVVRLTNDKFMIIMPNTTENEANEQATSLYRTFELLPITLGTSCVKITISFGCCASRDYNDSLDIMMERAYEAVQQAKQVAKQKV</sequence>
<dbReference type="RefSeq" id="WP_382409947.1">
    <property type="nucleotide sequence ID" value="NZ_JBHSGU010000009.1"/>
</dbReference>
<dbReference type="GO" id="GO:0052621">
    <property type="term" value="F:diguanylate cyclase activity"/>
    <property type="evidence" value="ECO:0007669"/>
    <property type="project" value="UniProtKB-EC"/>
</dbReference>
<keyword evidence="3" id="KW-0812">Transmembrane</keyword>
<keyword evidence="3" id="KW-0472">Membrane</keyword>
<dbReference type="InterPro" id="IPR043128">
    <property type="entry name" value="Rev_trsase/Diguanyl_cyclase"/>
</dbReference>
<evidence type="ECO:0000256" key="2">
    <source>
        <dbReference type="ARBA" id="ARBA00034247"/>
    </source>
</evidence>
<gene>
    <name evidence="5" type="ORF">ACFO4O_14930</name>
</gene>
<name>A0ABV9M068_9ALTE</name>
<reference evidence="6" key="1">
    <citation type="journal article" date="2019" name="Int. J. Syst. Evol. Microbiol.">
        <title>The Global Catalogue of Microorganisms (GCM) 10K type strain sequencing project: providing services to taxonomists for standard genome sequencing and annotation.</title>
        <authorList>
            <consortium name="The Broad Institute Genomics Platform"/>
            <consortium name="The Broad Institute Genome Sequencing Center for Infectious Disease"/>
            <person name="Wu L."/>
            <person name="Ma J."/>
        </authorList>
    </citation>
    <scope>NUCLEOTIDE SEQUENCE [LARGE SCALE GENOMIC DNA]</scope>
    <source>
        <strain evidence="6">KACC 12507</strain>
    </source>
</reference>
<keyword evidence="6" id="KW-1185">Reference proteome</keyword>
<dbReference type="NCBIfam" id="TIGR00254">
    <property type="entry name" value="GGDEF"/>
    <property type="match status" value="1"/>
</dbReference>
<proteinExistence type="predicted"/>
<dbReference type="CDD" id="cd01949">
    <property type="entry name" value="GGDEF"/>
    <property type="match status" value="1"/>
</dbReference>
<organism evidence="5 6">
    <name type="scientific">Glaciecola siphonariae</name>
    <dbReference type="NCBI Taxonomy" id="521012"/>
    <lineage>
        <taxon>Bacteria</taxon>
        <taxon>Pseudomonadati</taxon>
        <taxon>Pseudomonadota</taxon>
        <taxon>Gammaproteobacteria</taxon>
        <taxon>Alteromonadales</taxon>
        <taxon>Alteromonadaceae</taxon>
        <taxon>Glaciecola</taxon>
    </lineage>
</organism>
<dbReference type="Pfam" id="PF00990">
    <property type="entry name" value="GGDEF"/>
    <property type="match status" value="1"/>
</dbReference>
<protein>
    <recommendedName>
        <fullName evidence="1">diguanylate cyclase</fullName>
        <ecNumber evidence="1">2.7.7.65</ecNumber>
    </recommendedName>
</protein>
<keyword evidence="5" id="KW-0808">Transferase</keyword>
<evidence type="ECO:0000256" key="3">
    <source>
        <dbReference type="SAM" id="Phobius"/>
    </source>
</evidence>
<dbReference type="Proteomes" id="UP001595897">
    <property type="component" value="Unassembled WGS sequence"/>
</dbReference>
<comment type="caution">
    <text evidence="5">The sequence shown here is derived from an EMBL/GenBank/DDBJ whole genome shotgun (WGS) entry which is preliminary data.</text>
</comment>
<dbReference type="PANTHER" id="PTHR45138">
    <property type="entry name" value="REGULATORY COMPONENTS OF SENSORY TRANSDUCTION SYSTEM"/>
    <property type="match status" value="1"/>
</dbReference>
<dbReference type="EC" id="2.7.7.65" evidence="1"/>
<keyword evidence="5" id="KW-0548">Nucleotidyltransferase</keyword>
<feature type="transmembrane region" description="Helical" evidence="3">
    <location>
        <begin position="12"/>
        <end position="30"/>
    </location>
</feature>
<accession>A0ABV9M068</accession>
<keyword evidence="3" id="KW-1133">Transmembrane helix</keyword>
<dbReference type="PANTHER" id="PTHR45138:SF9">
    <property type="entry name" value="DIGUANYLATE CYCLASE DGCM-RELATED"/>
    <property type="match status" value="1"/>
</dbReference>
<dbReference type="Gene3D" id="3.30.70.270">
    <property type="match status" value="1"/>
</dbReference>
<dbReference type="InterPro" id="IPR000160">
    <property type="entry name" value="GGDEF_dom"/>
</dbReference>
<evidence type="ECO:0000313" key="6">
    <source>
        <dbReference type="Proteomes" id="UP001595897"/>
    </source>
</evidence>